<dbReference type="EMBL" id="JH793030">
    <property type="protein sequence ID" value="ELQ38588.1"/>
    <property type="molecule type" value="Genomic_DNA"/>
</dbReference>
<sequence length="37" mass="4278">MKKLWSITGVVVTWVESSDGDNIRRHRGFDRGWPPPP</sequence>
<dbReference type="AlphaFoldDB" id="A0AA97PLA8"/>
<gene>
    <name evidence="1" type="ORF">OOU_Y34scaffold00534g63</name>
</gene>
<accession>A0AA97PLA8</accession>
<organism evidence="1">
    <name type="scientific">Pyricularia oryzae (strain Y34)</name>
    <name type="common">Rice blast fungus</name>
    <name type="synonym">Magnaporthe oryzae</name>
    <dbReference type="NCBI Taxonomy" id="1143189"/>
    <lineage>
        <taxon>Eukaryota</taxon>
        <taxon>Fungi</taxon>
        <taxon>Dikarya</taxon>
        <taxon>Ascomycota</taxon>
        <taxon>Pezizomycotina</taxon>
        <taxon>Sordariomycetes</taxon>
        <taxon>Sordariomycetidae</taxon>
        <taxon>Magnaporthales</taxon>
        <taxon>Pyriculariaceae</taxon>
        <taxon>Pyricularia</taxon>
    </lineage>
</organism>
<reference evidence="1" key="1">
    <citation type="journal article" date="2012" name="PLoS Genet.">
        <title>Comparative analysis of the genomes of two field isolates of the rice blast fungus Magnaporthe oryzae.</title>
        <authorList>
            <person name="Xue M."/>
            <person name="Yang J."/>
            <person name="Li Z."/>
            <person name="Hu S."/>
            <person name="Yao N."/>
            <person name="Dean R.A."/>
            <person name="Zhao W."/>
            <person name="Shen M."/>
            <person name="Zhang H."/>
            <person name="Li C."/>
            <person name="Liu L."/>
            <person name="Cao L."/>
            <person name="Xu X."/>
            <person name="Xing Y."/>
            <person name="Hsiang T."/>
            <person name="Zhang Z."/>
            <person name="Xu J.R."/>
            <person name="Peng Y.L."/>
        </authorList>
    </citation>
    <scope>NUCLEOTIDE SEQUENCE</scope>
    <source>
        <strain evidence="1">Y34</strain>
    </source>
</reference>
<dbReference type="Proteomes" id="UP000011086">
    <property type="component" value="Unassembled WGS sequence"/>
</dbReference>
<proteinExistence type="predicted"/>
<protein>
    <submittedName>
        <fullName evidence="1">Uncharacterized protein</fullName>
    </submittedName>
</protein>
<name>A0AA97PLA8_PYRO3</name>
<evidence type="ECO:0000313" key="1">
    <source>
        <dbReference type="EMBL" id="ELQ38588.1"/>
    </source>
</evidence>